<keyword evidence="3 5" id="KW-1133">Transmembrane helix</keyword>
<keyword evidence="7" id="KW-1185">Reference proteome</keyword>
<dbReference type="RefSeq" id="XP_033394686.1">
    <property type="nucleotide sequence ID" value="XM_033547147.1"/>
</dbReference>
<dbReference type="Gene3D" id="1.20.58.340">
    <property type="entry name" value="Magnesium transport protein CorA, transmembrane region"/>
    <property type="match status" value="1"/>
</dbReference>
<dbReference type="Pfam" id="PF01544">
    <property type="entry name" value="CorA"/>
    <property type="match status" value="1"/>
</dbReference>
<dbReference type="Proteomes" id="UP000799438">
    <property type="component" value="Unassembled WGS sequence"/>
</dbReference>
<evidence type="ECO:0000256" key="1">
    <source>
        <dbReference type="ARBA" id="ARBA00004141"/>
    </source>
</evidence>
<dbReference type="SUPFAM" id="SSF144083">
    <property type="entry name" value="Magnesium transport protein CorA, transmembrane region"/>
    <property type="match status" value="1"/>
</dbReference>
<protein>
    <submittedName>
        <fullName evidence="6">Uncharacterized protein</fullName>
    </submittedName>
</protein>
<dbReference type="GO" id="GO:0016020">
    <property type="term" value="C:membrane"/>
    <property type="evidence" value="ECO:0007669"/>
    <property type="project" value="UniProtKB-SubCell"/>
</dbReference>
<evidence type="ECO:0000256" key="3">
    <source>
        <dbReference type="ARBA" id="ARBA00022989"/>
    </source>
</evidence>
<reference evidence="6" key="1">
    <citation type="journal article" date="2020" name="Stud. Mycol.">
        <title>101 Dothideomycetes genomes: a test case for predicting lifestyles and emergence of pathogens.</title>
        <authorList>
            <person name="Haridas S."/>
            <person name="Albert R."/>
            <person name="Binder M."/>
            <person name="Bloem J."/>
            <person name="Labutti K."/>
            <person name="Salamov A."/>
            <person name="Andreopoulos B."/>
            <person name="Baker S."/>
            <person name="Barry K."/>
            <person name="Bills G."/>
            <person name="Bluhm B."/>
            <person name="Cannon C."/>
            <person name="Castanera R."/>
            <person name="Culley D."/>
            <person name="Daum C."/>
            <person name="Ezra D."/>
            <person name="Gonzalez J."/>
            <person name="Henrissat B."/>
            <person name="Kuo A."/>
            <person name="Liang C."/>
            <person name="Lipzen A."/>
            <person name="Lutzoni F."/>
            <person name="Magnuson J."/>
            <person name="Mondo S."/>
            <person name="Nolan M."/>
            <person name="Ohm R."/>
            <person name="Pangilinan J."/>
            <person name="Park H.-J."/>
            <person name="Ramirez L."/>
            <person name="Alfaro M."/>
            <person name="Sun H."/>
            <person name="Tritt A."/>
            <person name="Yoshinaga Y."/>
            <person name="Zwiers L.-H."/>
            <person name="Turgeon B."/>
            <person name="Goodwin S."/>
            <person name="Spatafora J."/>
            <person name="Crous P."/>
            <person name="Grigoriev I."/>
        </authorList>
    </citation>
    <scope>NUCLEOTIDE SEQUENCE</scope>
    <source>
        <strain evidence="6">CBS 121167</strain>
    </source>
</reference>
<dbReference type="GeneID" id="54304654"/>
<keyword evidence="2 5" id="KW-0812">Transmembrane</keyword>
<evidence type="ECO:0000313" key="6">
    <source>
        <dbReference type="EMBL" id="KAF2138973.1"/>
    </source>
</evidence>
<dbReference type="EMBL" id="ML995494">
    <property type="protein sequence ID" value="KAF2138973.1"/>
    <property type="molecule type" value="Genomic_DNA"/>
</dbReference>
<organism evidence="6 7">
    <name type="scientific">Aplosporella prunicola CBS 121167</name>
    <dbReference type="NCBI Taxonomy" id="1176127"/>
    <lineage>
        <taxon>Eukaryota</taxon>
        <taxon>Fungi</taxon>
        <taxon>Dikarya</taxon>
        <taxon>Ascomycota</taxon>
        <taxon>Pezizomycotina</taxon>
        <taxon>Dothideomycetes</taxon>
        <taxon>Dothideomycetes incertae sedis</taxon>
        <taxon>Botryosphaeriales</taxon>
        <taxon>Aplosporellaceae</taxon>
        <taxon>Aplosporella</taxon>
    </lineage>
</organism>
<dbReference type="OrthoDB" id="3231000at2759"/>
<accession>A0A6A6B6D3</accession>
<proteinExistence type="predicted"/>
<evidence type="ECO:0000256" key="5">
    <source>
        <dbReference type="SAM" id="Phobius"/>
    </source>
</evidence>
<feature type="transmembrane region" description="Helical" evidence="5">
    <location>
        <begin position="206"/>
        <end position="231"/>
    </location>
</feature>
<evidence type="ECO:0000256" key="4">
    <source>
        <dbReference type="ARBA" id="ARBA00023136"/>
    </source>
</evidence>
<dbReference type="GO" id="GO:0046873">
    <property type="term" value="F:metal ion transmembrane transporter activity"/>
    <property type="evidence" value="ECO:0007669"/>
    <property type="project" value="InterPro"/>
</dbReference>
<dbReference type="InterPro" id="IPR002523">
    <property type="entry name" value="MgTranspt_CorA/ZnTranspt_ZntB"/>
</dbReference>
<gene>
    <name evidence="6" type="ORF">K452DRAFT_78876</name>
</gene>
<sequence length="294" mass="34155">MNPADREAFQLQKVFMTCFRQHSRSRKQPALLACIHCLSKIQMRSERYSLVYAENKIEKWEELVYHHKEQFGDTPERVYKGLRSQRGLLGHGKHATRHIQDFTERTLDTTDPNTKSLILEIQSERQVLFEVLETSISSLKDRIELLSNLISTESSIRSMAMASEQIAGSKRVRLLTVLAFIFLPISLASSIFGMNIQEINGTGKNIWWFVVISFALIGLVMLVWLVAVVGIRVFHAWVQSYIPPTREGPRAPESWKRKMDFRRNLRREGIEFREFVDAARPRWRTEYTGEGILD</sequence>
<dbReference type="AlphaFoldDB" id="A0A6A6B6D3"/>
<evidence type="ECO:0000313" key="7">
    <source>
        <dbReference type="Proteomes" id="UP000799438"/>
    </source>
</evidence>
<evidence type="ECO:0000256" key="2">
    <source>
        <dbReference type="ARBA" id="ARBA00022692"/>
    </source>
</evidence>
<dbReference type="InterPro" id="IPR045863">
    <property type="entry name" value="CorA_TM1_TM2"/>
</dbReference>
<comment type="subcellular location">
    <subcellularLocation>
        <location evidence="1">Membrane</location>
        <topology evidence="1">Multi-pass membrane protein</topology>
    </subcellularLocation>
</comment>
<name>A0A6A6B6D3_9PEZI</name>
<keyword evidence="4 5" id="KW-0472">Membrane</keyword>
<feature type="transmembrane region" description="Helical" evidence="5">
    <location>
        <begin position="174"/>
        <end position="194"/>
    </location>
</feature>